<dbReference type="AlphaFoldDB" id="A0A6G1H031"/>
<sequence length="424" mass="47512">MPHPYHSLRTFLTQAKSTLQSSIEHGKKVTFVIGNESADLDSLTSSILYAYIRSNSPPKRAFSPIYIPVLNIPYDDIKLRPEFLALLPYANLEPGHLITLNDLPRDLASKLPPENTKWILVDHNALQGRLGSTYSERIGGVIDHHDEENKVPRGTGEEPRVIDKSGSCTSLVVEYCREAWDQLGEESTPGAPATRSGTAGKDTPDVDAQVAQFALASILIDTTNLSYKLTDHDTTAAEYLESKIMASEQSTVVYKRDDYFAELTDAKGNIDGLTLYDILRKDYKEWETPTGKLGISSVVKNIDYFLQREKSDAGETKSNALLHTIGDYAEKKGLSIFSLMTTSTSAEGEFQRELFIWAFSKKTLPVAKEFAESAHDELGLDESHTFNDILDREGPKDGWRKVWWQRKVEHSRKQVAPLLRKAMD</sequence>
<keyword evidence="8" id="KW-1185">Reference proteome</keyword>
<feature type="region of interest" description="Disordered" evidence="5">
    <location>
        <begin position="183"/>
        <end position="204"/>
    </location>
</feature>
<accession>A0A6G1H031</accession>
<dbReference type="InterPro" id="IPR004097">
    <property type="entry name" value="DHHA2"/>
</dbReference>
<comment type="cofactor">
    <cofactor evidence="1">
        <name>Mn(2+)</name>
        <dbReference type="ChEBI" id="CHEBI:29035"/>
    </cofactor>
</comment>
<dbReference type="SMART" id="SM01131">
    <property type="entry name" value="DHHA2"/>
    <property type="match status" value="1"/>
</dbReference>
<dbReference type="PANTHER" id="PTHR12112">
    <property type="entry name" value="BNIP - RELATED"/>
    <property type="match status" value="1"/>
</dbReference>
<organism evidence="7 8">
    <name type="scientific">Aulographum hederae CBS 113979</name>
    <dbReference type="NCBI Taxonomy" id="1176131"/>
    <lineage>
        <taxon>Eukaryota</taxon>
        <taxon>Fungi</taxon>
        <taxon>Dikarya</taxon>
        <taxon>Ascomycota</taxon>
        <taxon>Pezizomycotina</taxon>
        <taxon>Dothideomycetes</taxon>
        <taxon>Pleosporomycetidae</taxon>
        <taxon>Aulographales</taxon>
        <taxon>Aulographaceae</taxon>
    </lineage>
</organism>
<keyword evidence="3" id="KW-0378">Hydrolase</keyword>
<dbReference type="GO" id="GO:0046872">
    <property type="term" value="F:metal ion binding"/>
    <property type="evidence" value="ECO:0007669"/>
    <property type="project" value="UniProtKB-KW"/>
</dbReference>
<evidence type="ECO:0000256" key="1">
    <source>
        <dbReference type="ARBA" id="ARBA00001936"/>
    </source>
</evidence>
<dbReference type="SUPFAM" id="SSF64182">
    <property type="entry name" value="DHH phosphoesterases"/>
    <property type="match status" value="1"/>
</dbReference>
<keyword evidence="2" id="KW-0479">Metal-binding</keyword>
<dbReference type="Proteomes" id="UP000800041">
    <property type="component" value="Unassembled WGS sequence"/>
</dbReference>
<keyword evidence="4" id="KW-0464">Manganese</keyword>
<feature type="domain" description="DHHA2" evidence="6">
    <location>
        <begin position="260"/>
        <end position="423"/>
    </location>
</feature>
<gene>
    <name evidence="7" type="ORF">K402DRAFT_355300</name>
</gene>
<name>A0A6G1H031_9PEZI</name>
<proteinExistence type="predicted"/>
<dbReference type="InterPro" id="IPR038763">
    <property type="entry name" value="DHH_sf"/>
</dbReference>
<reference evidence="7" key="1">
    <citation type="journal article" date="2020" name="Stud. Mycol.">
        <title>101 Dothideomycetes genomes: a test case for predicting lifestyles and emergence of pathogens.</title>
        <authorList>
            <person name="Haridas S."/>
            <person name="Albert R."/>
            <person name="Binder M."/>
            <person name="Bloem J."/>
            <person name="Labutti K."/>
            <person name="Salamov A."/>
            <person name="Andreopoulos B."/>
            <person name="Baker S."/>
            <person name="Barry K."/>
            <person name="Bills G."/>
            <person name="Bluhm B."/>
            <person name="Cannon C."/>
            <person name="Castanera R."/>
            <person name="Culley D."/>
            <person name="Daum C."/>
            <person name="Ezra D."/>
            <person name="Gonzalez J."/>
            <person name="Henrissat B."/>
            <person name="Kuo A."/>
            <person name="Liang C."/>
            <person name="Lipzen A."/>
            <person name="Lutzoni F."/>
            <person name="Magnuson J."/>
            <person name="Mondo S."/>
            <person name="Nolan M."/>
            <person name="Ohm R."/>
            <person name="Pangilinan J."/>
            <person name="Park H.-J."/>
            <person name="Ramirez L."/>
            <person name="Alfaro M."/>
            <person name="Sun H."/>
            <person name="Tritt A."/>
            <person name="Yoshinaga Y."/>
            <person name="Zwiers L.-H."/>
            <person name="Turgeon B."/>
            <person name="Goodwin S."/>
            <person name="Spatafora J."/>
            <person name="Crous P."/>
            <person name="Grigoriev I."/>
        </authorList>
    </citation>
    <scope>NUCLEOTIDE SEQUENCE</scope>
    <source>
        <strain evidence="7">CBS 113979</strain>
    </source>
</reference>
<dbReference type="OrthoDB" id="374045at2759"/>
<dbReference type="InterPro" id="IPR038222">
    <property type="entry name" value="DHHA2_dom_sf"/>
</dbReference>
<dbReference type="Gene3D" id="3.90.1640.10">
    <property type="entry name" value="inorganic pyrophosphatase (n-terminal core)"/>
    <property type="match status" value="1"/>
</dbReference>
<dbReference type="GO" id="GO:0005737">
    <property type="term" value="C:cytoplasm"/>
    <property type="evidence" value="ECO:0007669"/>
    <property type="project" value="InterPro"/>
</dbReference>
<protein>
    <submittedName>
        <fullName evidence="7">Exopolyphosphatase-like protein</fullName>
    </submittedName>
</protein>
<evidence type="ECO:0000313" key="7">
    <source>
        <dbReference type="EMBL" id="KAF1986561.1"/>
    </source>
</evidence>
<dbReference type="GO" id="GO:0004309">
    <property type="term" value="F:exopolyphosphatase activity"/>
    <property type="evidence" value="ECO:0007669"/>
    <property type="project" value="TreeGrafter"/>
</dbReference>
<dbReference type="Pfam" id="PF02833">
    <property type="entry name" value="DHHA2"/>
    <property type="match status" value="1"/>
</dbReference>
<evidence type="ECO:0000256" key="3">
    <source>
        <dbReference type="ARBA" id="ARBA00022801"/>
    </source>
</evidence>
<dbReference type="PANTHER" id="PTHR12112:SF39">
    <property type="entry name" value="EG:152A3.5 PROTEIN (FBGN0003116_PN PROTEIN)"/>
    <property type="match status" value="1"/>
</dbReference>
<dbReference type="InterPro" id="IPR001667">
    <property type="entry name" value="DDH_dom"/>
</dbReference>
<dbReference type="Gene3D" id="3.10.310.20">
    <property type="entry name" value="DHHA2 domain"/>
    <property type="match status" value="1"/>
</dbReference>
<evidence type="ECO:0000256" key="5">
    <source>
        <dbReference type="SAM" id="MobiDB-lite"/>
    </source>
</evidence>
<evidence type="ECO:0000256" key="4">
    <source>
        <dbReference type="ARBA" id="ARBA00023211"/>
    </source>
</evidence>
<evidence type="ECO:0000313" key="8">
    <source>
        <dbReference type="Proteomes" id="UP000800041"/>
    </source>
</evidence>
<evidence type="ECO:0000259" key="6">
    <source>
        <dbReference type="SMART" id="SM01131"/>
    </source>
</evidence>
<dbReference type="Pfam" id="PF01368">
    <property type="entry name" value="DHH"/>
    <property type="match status" value="1"/>
</dbReference>
<evidence type="ECO:0000256" key="2">
    <source>
        <dbReference type="ARBA" id="ARBA00022723"/>
    </source>
</evidence>
<dbReference type="EMBL" id="ML977156">
    <property type="protein sequence ID" value="KAF1986561.1"/>
    <property type="molecule type" value="Genomic_DNA"/>
</dbReference>